<evidence type="ECO:0000313" key="4">
    <source>
        <dbReference type="Proteomes" id="UP000829354"/>
    </source>
</evidence>
<proteinExistence type="predicted"/>
<organism evidence="3 4">
    <name type="scientific">Caenorhabditis briggsae</name>
    <dbReference type="NCBI Taxonomy" id="6238"/>
    <lineage>
        <taxon>Eukaryota</taxon>
        <taxon>Metazoa</taxon>
        <taxon>Ecdysozoa</taxon>
        <taxon>Nematoda</taxon>
        <taxon>Chromadorea</taxon>
        <taxon>Rhabditida</taxon>
        <taxon>Rhabditina</taxon>
        <taxon>Rhabditomorpha</taxon>
        <taxon>Rhabditoidea</taxon>
        <taxon>Rhabditidae</taxon>
        <taxon>Peloderinae</taxon>
        <taxon>Caenorhabditis</taxon>
    </lineage>
</organism>
<dbReference type="PANTHER" id="PTHR23219:SF8">
    <property type="entry name" value="TYROSINE-PROTEIN PHOSPHATASE DOMAIN-CONTAINING PROTEIN"/>
    <property type="match status" value="1"/>
</dbReference>
<evidence type="ECO:0000259" key="2">
    <source>
        <dbReference type="PROSITE" id="PS50056"/>
    </source>
</evidence>
<dbReference type="InterPro" id="IPR029021">
    <property type="entry name" value="Prot-tyrosine_phosphatase-like"/>
</dbReference>
<feature type="domain" description="Tyrosine specific protein phosphatases" evidence="2">
    <location>
        <begin position="1"/>
        <end position="50"/>
    </location>
</feature>
<reference evidence="3 4" key="1">
    <citation type="submission" date="2022-04" db="EMBL/GenBank/DDBJ databases">
        <title>Chromosome-level reference genomes for two strains of Caenorhabditis briggsae: an improved platform for comparative genomics.</title>
        <authorList>
            <person name="Stevens L."/>
            <person name="Andersen E."/>
        </authorList>
    </citation>
    <scope>NUCLEOTIDE SEQUENCE [LARGE SCALE GENOMIC DNA]</scope>
    <source>
        <strain evidence="3">VX34</strain>
        <tissue evidence="3">Whole-organism</tissue>
    </source>
</reference>
<protein>
    <submittedName>
        <fullName evidence="3">Uncharacterized protein</fullName>
    </submittedName>
</protein>
<keyword evidence="4" id="KW-1185">Reference proteome</keyword>
<evidence type="ECO:0000313" key="3">
    <source>
        <dbReference type="EMBL" id="UMM14374.1"/>
    </source>
</evidence>
<dbReference type="AlphaFoldDB" id="A0AAE9E7S7"/>
<dbReference type="GO" id="GO:0004725">
    <property type="term" value="F:protein tyrosine phosphatase activity"/>
    <property type="evidence" value="ECO:0007669"/>
    <property type="project" value="InterPro"/>
</dbReference>
<dbReference type="InterPro" id="IPR000387">
    <property type="entry name" value="Tyr_Pase_dom"/>
</dbReference>
<dbReference type="Gene3D" id="3.90.190.10">
    <property type="entry name" value="Protein tyrosine phosphatase superfamily"/>
    <property type="match status" value="1"/>
</dbReference>
<dbReference type="Pfam" id="PF00102">
    <property type="entry name" value="Y_phosphatase"/>
    <property type="match status" value="1"/>
</dbReference>
<sequence length="102" mass="11572">MHGAGRAEYFIALAMGIHNLDKAVEPSIFDIVKSIREQRPRAVESLTQYVSLYTTLFSYIKKRWKAVMDCDEPTCKKTAKLMAAFTKELDAEFHATVVATKK</sequence>
<dbReference type="SUPFAM" id="SSF52799">
    <property type="entry name" value="(Phosphotyrosine protein) phosphatases II"/>
    <property type="match status" value="1"/>
</dbReference>
<dbReference type="InterPro" id="IPR000242">
    <property type="entry name" value="PTP_cat"/>
</dbReference>
<dbReference type="PROSITE" id="PS50055">
    <property type="entry name" value="TYR_PHOSPHATASE_PTP"/>
    <property type="match status" value="1"/>
</dbReference>
<dbReference type="EMBL" id="CP092620">
    <property type="protein sequence ID" value="UMM14374.1"/>
    <property type="molecule type" value="Genomic_DNA"/>
</dbReference>
<accession>A0AAE9E7S7</accession>
<name>A0AAE9E7S7_CAEBR</name>
<dbReference type="PANTHER" id="PTHR23219">
    <property type="entry name" value="TYROSINE-PROTEIN PHOSPHATASE C15H7.3-RELATED"/>
    <property type="match status" value="1"/>
</dbReference>
<evidence type="ECO:0000259" key="1">
    <source>
        <dbReference type="PROSITE" id="PS50055"/>
    </source>
</evidence>
<feature type="domain" description="Tyrosine-protein phosphatase" evidence="1">
    <location>
        <begin position="1"/>
        <end position="59"/>
    </location>
</feature>
<dbReference type="Proteomes" id="UP000829354">
    <property type="component" value="Chromosome I"/>
</dbReference>
<dbReference type="PROSITE" id="PS50056">
    <property type="entry name" value="TYR_PHOSPHATASE_2"/>
    <property type="match status" value="1"/>
</dbReference>
<gene>
    <name evidence="3" type="ORF">L5515_002204</name>
</gene>